<dbReference type="PANTHER" id="PTHR43157:SF31">
    <property type="entry name" value="PHOSPHATIDYLINOSITOL-GLYCAN BIOSYNTHESIS CLASS F PROTEIN"/>
    <property type="match status" value="1"/>
</dbReference>
<feature type="compositionally biased region" description="Basic residues" evidence="3">
    <location>
        <begin position="194"/>
        <end position="205"/>
    </location>
</feature>
<dbReference type="eggNOG" id="KOG1208">
    <property type="taxonomic scope" value="Eukaryota"/>
</dbReference>
<evidence type="ECO:0000313" key="4">
    <source>
        <dbReference type="EMBL" id="ERF69411.1"/>
    </source>
</evidence>
<dbReference type="Pfam" id="PF00106">
    <property type="entry name" value="adh_short"/>
    <property type="match status" value="1"/>
</dbReference>
<dbReference type="HOGENOM" id="CLU_860603_0_0_1"/>
<sequence length="323" mass="35371">MVQSALWDFLKGQLFTRLPYPETPFTDQVVIVTGSNVGLGFEAAKHCTRLNAAKVILAVRSLDKGNAAKRAIEESTGRRGDVVEVWPLDLSSYASVKAFAQRAMQLPRLDVLLENAGIAGVPYRLAEDNESTITVNVISTFLLRPPAPPQAPRDGPAVQQHAAAAPSRHRQLGSALLHQAAGAVGPGRQDPRHAQRQSHRQHGRSVQRVQAARGPLHARTRRALSRPVPARQCPGKRRRDHQLPEPGPLPLGARAQFRLRRPLHQVPAGTLHRGGQPHPRPRRRRGRGDPWTVSERMQGRQGGAHGEQRHGKAGRPVTHEGLG</sequence>
<evidence type="ECO:0000256" key="3">
    <source>
        <dbReference type="SAM" id="MobiDB-lite"/>
    </source>
</evidence>
<organism evidence="4 5">
    <name type="scientific">Endocarpon pusillum (strain Z07020 / HMAS-L-300199)</name>
    <name type="common">Lichen-forming fungus</name>
    <dbReference type="NCBI Taxonomy" id="1263415"/>
    <lineage>
        <taxon>Eukaryota</taxon>
        <taxon>Fungi</taxon>
        <taxon>Dikarya</taxon>
        <taxon>Ascomycota</taxon>
        <taxon>Pezizomycotina</taxon>
        <taxon>Eurotiomycetes</taxon>
        <taxon>Chaetothyriomycetidae</taxon>
        <taxon>Verrucariales</taxon>
        <taxon>Verrucariaceae</taxon>
        <taxon>Endocarpon</taxon>
    </lineage>
</organism>
<feature type="region of interest" description="Disordered" evidence="3">
    <location>
        <begin position="145"/>
        <end position="252"/>
    </location>
</feature>
<dbReference type="GO" id="GO:0016491">
    <property type="term" value="F:oxidoreductase activity"/>
    <property type="evidence" value="ECO:0007669"/>
    <property type="project" value="UniProtKB-KW"/>
</dbReference>
<dbReference type="InterPro" id="IPR002347">
    <property type="entry name" value="SDR_fam"/>
</dbReference>
<dbReference type="EMBL" id="KE721424">
    <property type="protein sequence ID" value="ERF69411.1"/>
    <property type="molecule type" value="Genomic_DNA"/>
</dbReference>
<dbReference type="RefSeq" id="XP_007804960.1">
    <property type="nucleotide sequence ID" value="XM_007806769.1"/>
</dbReference>
<dbReference type="Gene3D" id="3.40.50.720">
    <property type="entry name" value="NAD(P)-binding Rossmann-like Domain"/>
    <property type="match status" value="1"/>
</dbReference>
<gene>
    <name evidence="4" type="ORF">EPUS_05956</name>
</gene>
<keyword evidence="5" id="KW-1185">Reference proteome</keyword>
<dbReference type="OrthoDB" id="542013at2759"/>
<proteinExistence type="inferred from homology"/>
<dbReference type="Proteomes" id="UP000019373">
    <property type="component" value="Unassembled WGS sequence"/>
</dbReference>
<name>U1GCI3_ENDPU</name>
<dbReference type="AlphaFoldDB" id="U1GCI3"/>
<dbReference type="InterPro" id="IPR036291">
    <property type="entry name" value="NAD(P)-bd_dom_sf"/>
</dbReference>
<evidence type="ECO:0000256" key="2">
    <source>
        <dbReference type="ARBA" id="ARBA00023002"/>
    </source>
</evidence>
<dbReference type="SUPFAM" id="SSF51735">
    <property type="entry name" value="NAD(P)-binding Rossmann-fold domains"/>
    <property type="match status" value="1"/>
</dbReference>
<accession>U1GCI3</accession>
<keyword evidence="2" id="KW-0560">Oxidoreductase</keyword>
<dbReference type="PANTHER" id="PTHR43157">
    <property type="entry name" value="PHOSPHATIDYLINOSITOL-GLYCAN BIOSYNTHESIS CLASS F PROTEIN-RELATED"/>
    <property type="match status" value="1"/>
</dbReference>
<evidence type="ECO:0000256" key="1">
    <source>
        <dbReference type="ARBA" id="ARBA00006484"/>
    </source>
</evidence>
<evidence type="ECO:0008006" key="6">
    <source>
        <dbReference type="Google" id="ProtNLM"/>
    </source>
</evidence>
<reference evidence="5" key="1">
    <citation type="journal article" date="2014" name="BMC Genomics">
        <title>Genome characteristics reveal the impact of lichenization on lichen-forming fungus Endocarpon pusillum Hedwig (Verrucariales, Ascomycota).</title>
        <authorList>
            <person name="Wang Y.-Y."/>
            <person name="Liu B."/>
            <person name="Zhang X.-Y."/>
            <person name="Zhou Q.-M."/>
            <person name="Zhang T."/>
            <person name="Li H."/>
            <person name="Yu Y.-F."/>
            <person name="Zhang X.-L."/>
            <person name="Hao X.-Y."/>
            <person name="Wang M."/>
            <person name="Wang L."/>
            <person name="Wei J.-C."/>
        </authorList>
    </citation>
    <scope>NUCLEOTIDE SEQUENCE [LARGE SCALE GENOMIC DNA]</scope>
    <source>
        <strain evidence="5">Z07020 / HMAS-L-300199</strain>
    </source>
</reference>
<dbReference type="GeneID" id="19240903"/>
<evidence type="ECO:0000313" key="5">
    <source>
        <dbReference type="Proteomes" id="UP000019373"/>
    </source>
</evidence>
<feature type="region of interest" description="Disordered" evidence="3">
    <location>
        <begin position="265"/>
        <end position="323"/>
    </location>
</feature>
<dbReference type="PRINTS" id="PR00081">
    <property type="entry name" value="GDHRDH"/>
</dbReference>
<comment type="similarity">
    <text evidence="1">Belongs to the short-chain dehydrogenases/reductases (SDR) family.</text>
</comment>
<protein>
    <recommendedName>
        <fullName evidence="6">Ketoreductase (KR) domain-containing protein</fullName>
    </recommendedName>
</protein>